<evidence type="ECO:0000313" key="16">
    <source>
        <dbReference type="EMBL" id="MCV9386383.1"/>
    </source>
</evidence>
<reference evidence="16 17" key="1">
    <citation type="submission" date="2022-10" db="EMBL/GenBank/DDBJ databases">
        <title>Comparative genomics and taxonomic characterization of three novel marine species of genus Reichenbachiella exhibiting antioxidant and polysaccharide degradation activities.</title>
        <authorList>
            <person name="Muhammad N."/>
            <person name="Lee Y.-J."/>
            <person name="Ko J."/>
            <person name="Kim S.-G."/>
        </authorList>
    </citation>
    <scope>NUCLEOTIDE SEQUENCE [LARGE SCALE GENOMIC DNA]</scope>
    <source>
        <strain evidence="16 17">ABR2-5</strain>
    </source>
</reference>
<dbReference type="InterPro" id="IPR008207">
    <property type="entry name" value="Sig_transdc_His_kin_Hpt_dom"/>
</dbReference>
<protein>
    <recommendedName>
        <fullName evidence="3">Chemotaxis protein CheA</fullName>
        <ecNumber evidence="2">2.7.13.3</ecNumber>
    </recommendedName>
</protein>
<feature type="domain" description="Histidine kinase" evidence="13">
    <location>
        <begin position="302"/>
        <end position="540"/>
    </location>
</feature>
<dbReference type="Gene3D" id="1.10.287.560">
    <property type="entry name" value="Histidine kinase CheA-like, homodimeric domain"/>
    <property type="match status" value="1"/>
</dbReference>
<evidence type="ECO:0000256" key="9">
    <source>
        <dbReference type="ARBA" id="ARBA00022840"/>
    </source>
</evidence>
<dbReference type="CDD" id="cd16916">
    <property type="entry name" value="HATPase_CheA-like"/>
    <property type="match status" value="1"/>
</dbReference>
<dbReference type="SUPFAM" id="SSF47384">
    <property type="entry name" value="Homodimeric domain of signal transducing histidine kinase"/>
    <property type="match status" value="1"/>
</dbReference>
<sequence>MKEKDLIQLRKIFMDEATELFEKIEKNLLEAEQAPEDENLIAALFRSIHTLKGSSGMIGSKKVTDFIHNLENIFDKVRSGMMPLTAEIIDCTLKCMDHVKVLIMNPDLPDPKDKENDKVLSAKIDELLVGGSKWGSNAPKKAKKAKPGQHTYHVYFKPGEEFLKDGSNPFLLIEELTEIGDTAVYAYINIDSPDSYDPTKCYTSWQVLLATDEPMSNIQEVFIFTQQEDVKEIKHVCEGNILENEAFQALLPAMHSGEDFSYSRVMELLDELHAEPTATAKAAPAAKGEKGDAISSIRVASNKLDELMNHVSELITTQAALSLYAKNNFDPNLEAISDEMEKLARQLRDIAFDMTLLEIENLFTRFHRSVRDISAQLDKSVNFITEGGDTELDKTIIENLADPLMHLIRNSLDHGIETKEIRAQRGKPEKGTIKLSSYYSGTKVYVQIEDDGKGIDTEKIRQKAIKNGLIDQADELSQKELLNLIFVPGFSMAKDVTDLSGRGVGMDVVKKNVLDLRGDISVESTLGEGTKIIIGLPLTLSVIDGLQVKVDATDYVIPLSSVEKCFEMKRSEVVNDFNSVVSLDGKQFPYIDLRREFKLSEETSPETNSVILVKDHDKEVGFCVDEIVGEYQAVLKPVGKYYRNQEFVSGATILGDGKIALVLDTNNLISKKNGNLKLA</sequence>
<dbReference type="InterPro" id="IPR036097">
    <property type="entry name" value="HisK_dim/P_sf"/>
</dbReference>
<keyword evidence="7" id="KW-0547">Nucleotide-binding</keyword>
<dbReference type="Pfam" id="PF01627">
    <property type="entry name" value="Hpt"/>
    <property type="match status" value="1"/>
</dbReference>
<evidence type="ECO:0000256" key="10">
    <source>
        <dbReference type="ARBA" id="ARBA00023012"/>
    </source>
</evidence>
<keyword evidence="6" id="KW-0808">Transferase</keyword>
<feature type="domain" description="HPt" evidence="15">
    <location>
        <begin position="2"/>
        <end position="106"/>
    </location>
</feature>
<dbReference type="Gene3D" id="3.30.565.10">
    <property type="entry name" value="Histidine kinase-like ATPase, C-terminal domain"/>
    <property type="match status" value="1"/>
</dbReference>
<dbReference type="InterPro" id="IPR037006">
    <property type="entry name" value="CheA-like_homodim_sf"/>
</dbReference>
<keyword evidence="8" id="KW-0418">Kinase</keyword>
<dbReference type="SMART" id="SM00387">
    <property type="entry name" value="HATPase_c"/>
    <property type="match status" value="1"/>
</dbReference>
<evidence type="ECO:0000256" key="12">
    <source>
        <dbReference type="PROSITE-ProRule" id="PRU00110"/>
    </source>
</evidence>
<dbReference type="InterPro" id="IPR051315">
    <property type="entry name" value="Bact_Chemotaxis_CheA"/>
</dbReference>
<dbReference type="SUPFAM" id="SSF55874">
    <property type="entry name" value="ATPase domain of HSP90 chaperone/DNA topoisomerase II/histidine kinase"/>
    <property type="match status" value="1"/>
</dbReference>
<dbReference type="SMART" id="SM00073">
    <property type="entry name" value="HPT"/>
    <property type="match status" value="1"/>
</dbReference>
<evidence type="ECO:0000256" key="4">
    <source>
        <dbReference type="ARBA" id="ARBA00022500"/>
    </source>
</evidence>
<dbReference type="SUPFAM" id="SSF50341">
    <property type="entry name" value="CheW-like"/>
    <property type="match status" value="1"/>
</dbReference>
<comment type="catalytic activity">
    <reaction evidence="1">
        <text>ATP + protein L-histidine = ADP + protein N-phospho-L-histidine.</text>
        <dbReference type="EC" id="2.7.13.3"/>
    </reaction>
</comment>
<feature type="domain" description="CheW-like" evidence="14">
    <location>
        <begin position="542"/>
        <end position="674"/>
    </location>
</feature>
<keyword evidence="9" id="KW-0067">ATP-binding</keyword>
<evidence type="ECO:0000313" key="17">
    <source>
        <dbReference type="Proteomes" id="UP001300692"/>
    </source>
</evidence>
<dbReference type="InterPro" id="IPR036061">
    <property type="entry name" value="CheW-like_dom_sf"/>
</dbReference>
<accession>A0ABT3CT13</accession>
<dbReference type="EC" id="2.7.13.3" evidence="2"/>
<keyword evidence="5 12" id="KW-0597">Phosphoprotein</keyword>
<dbReference type="PROSITE" id="PS50109">
    <property type="entry name" value="HIS_KIN"/>
    <property type="match status" value="1"/>
</dbReference>
<dbReference type="Gene3D" id="2.30.30.40">
    <property type="entry name" value="SH3 Domains"/>
    <property type="match status" value="1"/>
</dbReference>
<dbReference type="InterPro" id="IPR004358">
    <property type="entry name" value="Sig_transdc_His_kin-like_C"/>
</dbReference>
<evidence type="ECO:0000256" key="6">
    <source>
        <dbReference type="ARBA" id="ARBA00022679"/>
    </source>
</evidence>
<dbReference type="PANTHER" id="PTHR43395">
    <property type="entry name" value="SENSOR HISTIDINE KINASE CHEA"/>
    <property type="match status" value="1"/>
</dbReference>
<evidence type="ECO:0000256" key="7">
    <source>
        <dbReference type="ARBA" id="ARBA00022741"/>
    </source>
</evidence>
<organism evidence="16 17">
    <name type="scientific">Reichenbachiella ulvae</name>
    <dbReference type="NCBI Taxonomy" id="2980104"/>
    <lineage>
        <taxon>Bacteria</taxon>
        <taxon>Pseudomonadati</taxon>
        <taxon>Bacteroidota</taxon>
        <taxon>Cytophagia</taxon>
        <taxon>Cytophagales</taxon>
        <taxon>Reichenbachiellaceae</taxon>
        <taxon>Reichenbachiella</taxon>
    </lineage>
</organism>
<evidence type="ECO:0000256" key="1">
    <source>
        <dbReference type="ARBA" id="ARBA00000085"/>
    </source>
</evidence>
<dbReference type="SMART" id="SM00260">
    <property type="entry name" value="CheW"/>
    <property type="match status" value="1"/>
</dbReference>
<dbReference type="CDD" id="cd00088">
    <property type="entry name" value="HPT"/>
    <property type="match status" value="1"/>
</dbReference>
<dbReference type="InterPro" id="IPR002545">
    <property type="entry name" value="CheW-lke_dom"/>
</dbReference>
<dbReference type="Pfam" id="PF01584">
    <property type="entry name" value="CheW"/>
    <property type="match status" value="1"/>
</dbReference>
<dbReference type="SMART" id="SM01231">
    <property type="entry name" value="H-kinase_dim"/>
    <property type="match status" value="1"/>
</dbReference>
<evidence type="ECO:0000259" key="15">
    <source>
        <dbReference type="PROSITE" id="PS50894"/>
    </source>
</evidence>
<dbReference type="SUPFAM" id="SSF47226">
    <property type="entry name" value="Histidine-containing phosphotransfer domain, HPT domain"/>
    <property type="match status" value="1"/>
</dbReference>
<dbReference type="InterPro" id="IPR036641">
    <property type="entry name" value="HPT_dom_sf"/>
</dbReference>
<evidence type="ECO:0000259" key="14">
    <source>
        <dbReference type="PROSITE" id="PS50851"/>
    </source>
</evidence>
<dbReference type="RefSeq" id="WP_264137171.1">
    <property type="nucleotide sequence ID" value="NZ_JAOYOD010000001.1"/>
</dbReference>
<dbReference type="Proteomes" id="UP001300692">
    <property type="component" value="Unassembled WGS sequence"/>
</dbReference>
<evidence type="ECO:0000256" key="5">
    <source>
        <dbReference type="ARBA" id="ARBA00022553"/>
    </source>
</evidence>
<dbReference type="InterPro" id="IPR036890">
    <property type="entry name" value="HATPase_C_sf"/>
</dbReference>
<gene>
    <name evidence="16" type="ORF">N7U62_06895</name>
</gene>
<keyword evidence="10" id="KW-0902">Two-component regulatory system</keyword>
<dbReference type="InterPro" id="IPR003594">
    <property type="entry name" value="HATPase_dom"/>
</dbReference>
<dbReference type="PROSITE" id="PS50851">
    <property type="entry name" value="CHEW"/>
    <property type="match status" value="1"/>
</dbReference>
<dbReference type="Pfam" id="PF02518">
    <property type="entry name" value="HATPase_c"/>
    <property type="match status" value="1"/>
</dbReference>
<evidence type="ECO:0000256" key="3">
    <source>
        <dbReference type="ARBA" id="ARBA00021495"/>
    </source>
</evidence>
<proteinExistence type="predicted"/>
<evidence type="ECO:0000256" key="11">
    <source>
        <dbReference type="ARBA" id="ARBA00035100"/>
    </source>
</evidence>
<dbReference type="Gene3D" id="1.20.120.160">
    <property type="entry name" value="HPT domain"/>
    <property type="match status" value="1"/>
</dbReference>
<comment type="function">
    <text evidence="11">Involved in the transmission of sensory signals from the chemoreceptors to the flagellar motors. CheA is autophosphorylated; it can transfer its phosphate group to either CheB or CheY.</text>
</comment>
<keyword evidence="4" id="KW-0145">Chemotaxis</keyword>
<name>A0ABT3CT13_9BACT</name>
<dbReference type="Pfam" id="PF02895">
    <property type="entry name" value="H-kinase_dim"/>
    <property type="match status" value="1"/>
</dbReference>
<evidence type="ECO:0000259" key="13">
    <source>
        <dbReference type="PROSITE" id="PS50109"/>
    </source>
</evidence>
<keyword evidence="17" id="KW-1185">Reference proteome</keyword>
<evidence type="ECO:0000256" key="8">
    <source>
        <dbReference type="ARBA" id="ARBA00022777"/>
    </source>
</evidence>
<dbReference type="InterPro" id="IPR005467">
    <property type="entry name" value="His_kinase_dom"/>
</dbReference>
<feature type="modified residue" description="Phosphohistidine" evidence="12">
    <location>
        <position position="49"/>
    </location>
</feature>
<dbReference type="PROSITE" id="PS50894">
    <property type="entry name" value="HPT"/>
    <property type="match status" value="1"/>
</dbReference>
<dbReference type="EMBL" id="JAOYOD010000001">
    <property type="protein sequence ID" value="MCV9386383.1"/>
    <property type="molecule type" value="Genomic_DNA"/>
</dbReference>
<evidence type="ECO:0000256" key="2">
    <source>
        <dbReference type="ARBA" id="ARBA00012438"/>
    </source>
</evidence>
<dbReference type="InterPro" id="IPR004105">
    <property type="entry name" value="CheA-like_dim"/>
</dbReference>
<comment type="caution">
    <text evidence="16">The sequence shown here is derived from an EMBL/GenBank/DDBJ whole genome shotgun (WGS) entry which is preliminary data.</text>
</comment>
<dbReference type="PRINTS" id="PR00344">
    <property type="entry name" value="BCTRLSENSOR"/>
</dbReference>
<dbReference type="PANTHER" id="PTHR43395:SF10">
    <property type="entry name" value="CHEMOTAXIS PROTEIN CHEA"/>
    <property type="match status" value="1"/>
</dbReference>